<comment type="similarity">
    <text evidence="1">Belongs to the sigma-70 factor family. ECF subfamily.</text>
</comment>
<dbReference type="InterPro" id="IPR007627">
    <property type="entry name" value="RNA_pol_sigma70_r2"/>
</dbReference>
<dbReference type="InterPro" id="IPR014284">
    <property type="entry name" value="RNA_pol_sigma-70_dom"/>
</dbReference>
<accession>J9D4A8</accession>
<proteinExistence type="inferred from homology"/>
<evidence type="ECO:0000256" key="4">
    <source>
        <dbReference type="ARBA" id="ARBA00023163"/>
    </source>
</evidence>
<dbReference type="SUPFAM" id="SSF88946">
    <property type="entry name" value="Sigma2 domain of RNA polymerase sigma factors"/>
    <property type="match status" value="1"/>
</dbReference>
<feature type="domain" description="RNA polymerase sigma-70 region 2" evidence="5">
    <location>
        <begin position="22"/>
        <end position="89"/>
    </location>
</feature>
<dbReference type="InterPro" id="IPR039425">
    <property type="entry name" value="RNA_pol_sigma-70-like"/>
</dbReference>
<evidence type="ECO:0000256" key="2">
    <source>
        <dbReference type="ARBA" id="ARBA00023015"/>
    </source>
</evidence>
<reference evidence="7" key="1">
    <citation type="journal article" date="2012" name="PLoS ONE">
        <title>Gene sets for utilization of primary and secondary nutrition supplies in the distal gut of endangered iberian lynx.</title>
        <authorList>
            <person name="Alcaide M."/>
            <person name="Messina E."/>
            <person name="Richter M."/>
            <person name="Bargiela R."/>
            <person name="Peplies J."/>
            <person name="Huws S.A."/>
            <person name="Newbold C.J."/>
            <person name="Golyshin P.N."/>
            <person name="Simon M.A."/>
            <person name="Lopez G."/>
            <person name="Yakimov M.M."/>
            <person name="Ferrer M."/>
        </authorList>
    </citation>
    <scope>NUCLEOTIDE SEQUENCE</scope>
</reference>
<keyword evidence="4" id="KW-0804">Transcription</keyword>
<feature type="domain" description="RNA polymerase sigma factor 70 region 4 type 2" evidence="6">
    <location>
        <begin position="121"/>
        <end position="172"/>
    </location>
</feature>
<dbReference type="PANTHER" id="PTHR43133">
    <property type="entry name" value="RNA POLYMERASE ECF-TYPE SIGMA FACTO"/>
    <property type="match status" value="1"/>
</dbReference>
<keyword evidence="3" id="KW-0731">Sigma factor</keyword>
<dbReference type="Pfam" id="PF08281">
    <property type="entry name" value="Sigma70_r4_2"/>
    <property type="match status" value="1"/>
</dbReference>
<dbReference type="GO" id="GO:0003677">
    <property type="term" value="F:DNA binding"/>
    <property type="evidence" value="ECO:0007669"/>
    <property type="project" value="InterPro"/>
</dbReference>
<dbReference type="InterPro" id="IPR013325">
    <property type="entry name" value="RNA_pol_sigma_r2"/>
</dbReference>
<dbReference type="InterPro" id="IPR013249">
    <property type="entry name" value="RNA_pol_sigma70_r4_t2"/>
</dbReference>
<dbReference type="Pfam" id="PF04542">
    <property type="entry name" value="Sigma70_r2"/>
    <property type="match status" value="1"/>
</dbReference>
<dbReference type="SUPFAM" id="SSF88659">
    <property type="entry name" value="Sigma3 and sigma4 domains of RNA polymerase sigma factors"/>
    <property type="match status" value="1"/>
</dbReference>
<organism evidence="7">
    <name type="scientific">gut metagenome</name>
    <dbReference type="NCBI Taxonomy" id="749906"/>
    <lineage>
        <taxon>unclassified sequences</taxon>
        <taxon>metagenomes</taxon>
        <taxon>organismal metagenomes</taxon>
    </lineage>
</organism>
<comment type="caution">
    <text evidence="7">The sequence shown here is derived from an EMBL/GenBank/DDBJ whole genome shotgun (WGS) entry which is preliminary data.</text>
</comment>
<evidence type="ECO:0000313" key="7">
    <source>
        <dbReference type="EMBL" id="EJX07506.1"/>
    </source>
</evidence>
<dbReference type="AlphaFoldDB" id="J9D4A8"/>
<evidence type="ECO:0000259" key="6">
    <source>
        <dbReference type="Pfam" id="PF08281"/>
    </source>
</evidence>
<evidence type="ECO:0000256" key="3">
    <source>
        <dbReference type="ARBA" id="ARBA00023082"/>
    </source>
</evidence>
<evidence type="ECO:0000256" key="1">
    <source>
        <dbReference type="ARBA" id="ARBA00010641"/>
    </source>
</evidence>
<dbReference type="Gene3D" id="1.10.1740.10">
    <property type="match status" value="1"/>
</dbReference>
<dbReference type="PANTHER" id="PTHR43133:SF51">
    <property type="entry name" value="RNA POLYMERASE SIGMA FACTOR"/>
    <property type="match status" value="1"/>
</dbReference>
<dbReference type="InterPro" id="IPR036388">
    <property type="entry name" value="WH-like_DNA-bd_sf"/>
</dbReference>
<dbReference type="GO" id="GO:0006352">
    <property type="term" value="P:DNA-templated transcription initiation"/>
    <property type="evidence" value="ECO:0007669"/>
    <property type="project" value="InterPro"/>
</dbReference>
<dbReference type="InterPro" id="IPR013324">
    <property type="entry name" value="RNA_pol_sigma_r3/r4-like"/>
</dbReference>
<protein>
    <submittedName>
        <fullName evidence="7">RNA polymerase ECF-type sigma factor</fullName>
    </submittedName>
</protein>
<name>J9D4A8_9ZZZZ</name>
<gene>
    <name evidence="7" type="ORF">EVA_04386</name>
</gene>
<dbReference type="EMBL" id="AMCI01000867">
    <property type="protein sequence ID" value="EJX07506.1"/>
    <property type="molecule type" value="Genomic_DNA"/>
</dbReference>
<sequence length="179" mass="21125">MKNEKDIVELCKTDIRKGFQSLMDHYQAPLYHYLRRLLVSHEDTQDALQETFIRVFKSLNTFRGDSALSTWLYRVATNEGLRILDERKRQACLSDEEQQEALFTQLMASEYIDYDDGVAVQFQAALLKLPQMQRTVFNLRYYEDMPYEEIAKILGGKADTMKVHYHIAKQKIKDYILNQ</sequence>
<evidence type="ECO:0000259" key="5">
    <source>
        <dbReference type="Pfam" id="PF04542"/>
    </source>
</evidence>
<dbReference type="GO" id="GO:0016987">
    <property type="term" value="F:sigma factor activity"/>
    <property type="evidence" value="ECO:0007669"/>
    <property type="project" value="UniProtKB-KW"/>
</dbReference>
<dbReference type="Gene3D" id="1.10.10.10">
    <property type="entry name" value="Winged helix-like DNA-binding domain superfamily/Winged helix DNA-binding domain"/>
    <property type="match status" value="1"/>
</dbReference>
<dbReference type="NCBIfam" id="TIGR02937">
    <property type="entry name" value="sigma70-ECF"/>
    <property type="match status" value="1"/>
</dbReference>
<keyword evidence="2" id="KW-0805">Transcription regulation</keyword>